<proteinExistence type="predicted"/>
<organism evidence="2 3">
    <name type="scientific">Gossypium darwinii</name>
    <name type="common">Darwin's cotton</name>
    <name type="synonym">Gossypium barbadense var. darwinii</name>
    <dbReference type="NCBI Taxonomy" id="34276"/>
    <lineage>
        <taxon>Eukaryota</taxon>
        <taxon>Viridiplantae</taxon>
        <taxon>Streptophyta</taxon>
        <taxon>Embryophyta</taxon>
        <taxon>Tracheophyta</taxon>
        <taxon>Spermatophyta</taxon>
        <taxon>Magnoliopsida</taxon>
        <taxon>eudicotyledons</taxon>
        <taxon>Gunneridae</taxon>
        <taxon>Pentapetalae</taxon>
        <taxon>rosids</taxon>
        <taxon>malvids</taxon>
        <taxon>Malvales</taxon>
        <taxon>Malvaceae</taxon>
        <taxon>Malvoideae</taxon>
        <taxon>Gossypium</taxon>
    </lineage>
</organism>
<dbReference type="AlphaFoldDB" id="A0A5D2A328"/>
<dbReference type="EMBL" id="CM017712">
    <property type="protein sequence ID" value="TYG39287.1"/>
    <property type="molecule type" value="Genomic_DNA"/>
</dbReference>
<protein>
    <submittedName>
        <fullName evidence="2">Uncharacterized protein</fullName>
    </submittedName>
</protein>
<evidence type="ECO:0000313" key="2">
    <source>
        <dbReference type="EMBL" id="TYG39287.1"/>
    </source>
</evidence>
<evidence type="ECO:0000256" key="1">
    <source>
        <dbReference type="SAM" id="MobiDB-lite"/>
    </source>
</evidence>
<feature type="region of interest" description="Disordered" evidence="1">
    <location>
        <begin position="41"/>
        <end position="64"/>
    </location>
</feature>
<sequence length="64" mass="7046">MVQSTDTVLTTAKQKTFQWRHFLRHVSSSRLSFSASMIGASSASSFSSQGRGGLNLASHWRNSK</sequence>
<gene>
    <name evidence="2" type="ORF">ES288_D12G004300v1</name>
</gene>
<accession>A0A5D2A328</accession>
<evidence type="ECO:0000313" key="3">
    <source>
        <dbReference type="Proteomes" id="UP000323506"/>
    </source>
</evidence>
<reference evidence="2 3" key="1">
    <citation type="submission" date="2019-06" db="EMBL/GenBank/DDBJ databases">
        <title>WGS assembly of Gossypium darwinii.</title>
        <authorList>
            <person name="Chen Z.J."/>
            <person name="Sreedasyam A."/>
            <person name="Ando A."/>
            <person name="Song Q."/>
            <person name="De L."/>
            <person name="Hulse-Kemp A."/>
            <person name="Ding M."/>
            <person name="Ye W."/>
            <person name="Kirkbride R."/>
            <person name="Jenkins J."/>
            <person name="Plott C."/>
            <person name="Lovell J."/>
            <person name="Lin Y.-M."/>
            <person name="Vaughn R."/>
            <person name="Liu B."/>
            <person name="Li W."/>
            <person name="Simpson S."/>
            <person name="Scheffler B."/>
            <person name="Saski C."/>
            <person name="Grover C."/>
            <person name="Hu G."/>
            <person name="Conover J."/>
            <person name="Carlson J."/>
            <person name="Shu S."/>
            <person name="Boston L."/>
            <person name="Williams M."/>
            <person name="Peterson D."/>
            <person name="Mcgee K."/>
            <person name="Jones D."/>
            <person name="Wendel J."/>
            <person name="Stelly D."/>
            <person name="Grimwood J."/>
            <person name="Schmutz J."/>
        </authorList>
    </citation>
    <scope>NUCLEOTIDE SEQUENCE [LARGE SCALE GENOMIC DNA]</scope>
    <source>
        <strain evidence="2">1808015.09</strain>
    </source>
</reference>
<keyword evidence="3" id="KW-1185">Reference proteome</keyword>
<dbReference type="Proteomes" id="UP000323506">
    <property type="component" value="Chromosome D12"/>
</dbReference>
<name>A0A5D2A328_GOSDA</name>